<evidence type="ECO:0000256" key="1">
    <source>
        <dbReference type="ARBA" id="ARBA00022723"/>
    </source>
</evidence>
<keyword evidence="2" id="KW-0862">Zinc</keyword>
<dbReference type="InterPro" id="IPR006680">
    <property type="entry name" value="Amidohydro-rel"/>
</dbReference>
<name>A0ABT7MIM6_9PSEU</name>
<keyword evidence="8" id="KW-1185">Reference proteome</keyword>
<dbReference type="SUPFAM" id="SSF51556">
    <property type="entry name" value="Metallo-dependent hydrolases"/>
    <property type="match status" value="1"/>
</dbReference>
<dbReference type="Proteomes" id="UP001231924">
    <property type="component" value="Unassembled WGS sequence"/>
</dbReference>
<evidence type="ECO:0000256" key="5">
    <source>
        <dbReference type="ARBA" id="ARBA00038889"/>
    </source>
</evidence>
<evidence type="ECO:0000313" key="8">
    <source>
        <dbReference type="Proteomes" id="UP001231924"/>
    </source>
</evidence>
<dbReference type="EC" id="4.1.1.52" evidence="5"/>
<proteinExistence type="predicted"/>
<comment type="caution">
    <text evidence="7">The sequence shown here is derived from an EMBL/GenBank/DDBJ whole genome shotgun (WGS) entry which is preliminary data.</text>
</comment>
<evidence type="ECO:0000313" key="7">
    <source>
        <dbReference type="EMBL" id="MDL5160519.1"/>
    </source>
</evidence>
<evidence type="ECO:0000259" key="6">
    <source>
        <dbReference type="Pfam" id="PF04909"/>
    </source>
</evidence>
<keyword evidence="3" id="KW-0456">Lyase</keyword>
<dbReference type="InterPro" id="IPR032466">
    <property type="entry name" value="Metal_Hydrolase"/>
</dbReference>
<evidence type="ECO:0000256" key="2">
    <source>
        <dbReference type="ARBA" id="ARBA00022833"/>
    </source>
</evidence>
<dbReference type="Pfam" id="PF04909">
    <property type="entry name" value="Amidohydro_2"/>
    <property type="match status" value="1"/>
</dbReference>
<evidence type="ECO:0000256" key="4">
    <source>
        <dbReference type="ARBA" id="ARBA00036832"/>
    </source>
</evidence>
<keyword evidence="1" id="KW-0479">Metal-binding</keyword>
<evidence type="ECO:0000256" key="3">
    <source>
        <dbReference type="ARBA" id="ARBA00023239"/>
    </source>
</evidence>
<dbReference type="PANTHER" id="PTHR21240">
    <property type="entry name" value="2-AMINO-3-CARBOXYLMUCONATE-6-SEMIALDEHYDE DECARBOXYLASE"/>
    <property type="match status" value="1"/>
</dbReference>
<dbReference type="Gene3D" id="3.20.20.140">
    <property type="entry name" value="Metal-dependent hydrolases"/>
    <property type="match status" value="1"/>
</dbReference>
<sequence length="335" mass="36587">MTMGSVAITKRSPSALVDGWIDVHAHFSPPRTADMVVAQMERLQAGCWQVDEAPQWDAESTLAYMDRTGIQMQLLSNIPLELGALRDSNDFGVSLVEEHPTRFGLLVALPTDDPAACLAEVDRADRWRAEGFAVTSLYKGTYLSDPSLEPVWAELNRRKAVVFAHPDAYRATMGRPDAVFEVAFQTARTFADMLYSGVFRRYPHITFILAHCGGALPSIAGRLQLIGTERWIPNPNNVTHTEIREHLRRLYLDTAGIAPNGLASGLMMTTADHIVYGSDCGVPCTTDATMDTNLRGILAYDGLSEEQIESIGTNALGLFPAAAARIVAVAEGQRP</sequence>
<comment type="catalytic activity">
    <reaction evidence="4">
        <text>6-methylsalicylate + H(+) = 3-methylphenol + CO2</text>
        <dbReference type="Rhea" id="RHEA:23112"/>
        <dbReference type="ChEBI" id="CHEBI:15378"/>
        <dbReference type="ChEBI" id="CHEBI:16526"/>
        <dbReference type="ChEBI" id="CHEBI:17231"/>
        <dbReference type="ChEBI" id="CHEBI:36658"/>
        <dbReference type="EC" id="4.1.1.52"/>
    </reaction>
    <physiologicalReaction direction="left-to-right" evidence="4">
        <dbReference type="Rhea" id="RHEA:23113"/>
    </physiologicalReaction>
</comment>
<dbReference type="PANTHER" id="PTHR21240:SF29">
    <property type="entry name" value="AMIDOHYDROLASE-RELATED DOMAIN-CONTAINING PROTEIN"/>
    <property type="match status" value="1"/>
</dbReference>
<dbReference type="EMBL" id="JASVWF010000012">
    <property type="protein sequence ID" value="MDL5160519.1"/>
    <property type="molecule type" value="Genomic_DNA"/>
</dbReference>
<gene>
    <name evidence="7" type="ORF">QRT03_31445</name>
</gene>
<organism evidence="7 8">
    <name type="scientific">Actinomycetospora termitidis</name>
    <dbReference type="NCBI Taxonomy" id="3053470"/>
    <lineage>
        <taxon>Bacteria</taxon>
        <taxon>Bacillati</taxon>
        <taxon>Actinomycetota</taxon>
        <taxon>Actinomycetes</taxon>
        <taxon>Pseudonocardiales</taxon>
        <taxon>Pseudonocardiaceae</taxon>
        <taxon>Actinomycetospora</taxon>
    </lineage>
</organism>
<feature type="domain" description="Amidohydrolase-related" evidence="6">
    <location>
        <begin position="21"/>
        <end position="315"/>
    </location>
</feature>
<dbReference type="InterPro" id="IPR032465">
    <property type="entry name" value="ACMSD"/>
</dbReference>
<accession>A0ABT7MIM6</accession>
<reference evidence="7 8" key="1">
    <citation type="submission" date="2023-06" db="EMBL/GenBank/DDBJ databases">
        <title>Actinomycetospora Odt1-22.</title>
        <authorList>
            <person name="Supong K."/>
        </authorList>
    </citation>
    <scope>NUCLEOTIDE SEQUENCE [LARGE SCALE GENOMIC DNA]</scope>
    <source>
        <strain evidence="7 8">Odt1-22</strain>
    </source>
</reference>
<protein>
    <recommendedName>
        <fullName evidence="5">6-methylsalicylate decarboxylase</fullName>
        <ecNumber evidence="5">4.1.1.52</ecNumber>
    </recommendedName>
</protein>